<evidence type="ECO:0000259" key="4">
    <source>
        <dbReference type="PROSITE" id="PS50995"/>
    </source>
</evidence>
<evidence type="ECO:0000256" key="2">
    <source>
        <dbReference type="ARBA" id="ARBA00023125"/>
    </source>
</evidence>
<dbReference type="InterPro" id="IPR036388">
    <property type="entry name" value="WH-like_DNA-bd_sf"/>
</dbReference>
<protein>
    <submittedName>
        <fullName evidence="5">Transcriptional regulator, MarR family</fullName>
    </submittedName>
</protein>
<dbReference type="EMBL" id="CP030759">
    <property type="protein sequence ID" value="AXA36851.1"/>
    <property type="molecule type" value="Genomic_DNA"/>
</dbReference>
<dbReference type="SMART" id="SM00347">
    <property type="entry name" value="HTH_MARR"/>
    <property type="match status" value="1"/>
</dbReference>
<dbReference type="InterPro" id="IPR000835">
    <property type="entry name" value="HTH_MarR-typ"/>
</dbReference>
<proteinExistence type="predicted"/>
<dbReference type="PANTHER" id="PTHR42756:SF1">
    <property type="entry name" value="TRANSCRIPTIONAL REPRESSOR OF EMRAB OPERON"/>
    <property type="match status" value="1"/>
</dbReference>
<evidence type="ECO:0000256" key="1">
    <source>
        <dbReference type="ARBA" id="ARBA00023015"/>
    </source>
</evidence>
<keyword evidence="2" id="KW-0238">DNA-binding</keyword>
<dbReference type="InterPro" id="IPR036390">
    <property type="entry name" value="WH_DNA-bd_sf"/>
</dbReference>
<dbReference type="AlphaFoldDB" id="A0A2Z4Y6Q2"/>
<evidence type="ECO:0000313" key="5">
    <source>
        <dbReference type="EMBL" id="AXA36851.1"/>
    </source>
</evidence>
<reference evidence="5 6" key="1">
    <citation type="submission" date="2018-05" db="EMBL/GenBank/DDBJ databases">
        <title>A metagenomic window into the 2 km-deep terrestrial subsurface aquifer revealed taxonomically and functionally diverse microbial community comprising novel uncultured bacterial lineages.</title>
        <authorList>
            <person name="Kadnikov V.V."/>
            <person name="Mardanov A.V."/>
            <person name="Beletsky A.V."/>
            <person name="Banks D."/>
            <person name="Pimenov N.V."/>
            <person name="Frank Y.A."/>
            <person name="Karnachuk O.V."/>
            <person name="Ravin N.V."/>
        </authorList>
    </citation>
    <scope>NUCLEOTIDE SEQUENCE [LARGE SCALE GENOMIC DNA]</scope>
    <source>
        <strain evidence="5">BY</strain>
    </source>
</reference>
<keyword evidence="3" id="KW-0804">Transcription</keyword>
<keyword evidence="1" id="KW-0805">Transcription regulation</keyword>
<evidence type="ECO:0000256" key="3">
    <source>
        <dbReference type="ARBA" id="ARBA00023163"/>
    </source>
</evidence>
<dbReference type="SUPFAM" id="SSF46785">
    <property type="entry name" value="Winged helix' DNA-binding domain"/>
    <property type="match status" value="1"/>
</dbReference>
<dbReference type="KEGG" id="schv:BRCON_2074"/>
<accession>A0A2Z4Y6Q2</accession>
<dbReference type="Pfam" id="PF01047">
    <property type="entry name" value="MarR"/>
    <property type="match status" value="1"/>
</dbReference>
<organism evidence="5 6">
    <name type="scientific">Sumerlaea chitinivorans</name>
    <dbReference type="NCBI Taxonomy" id="2250252"/>
    <lineage>
        <taxon>Bacteria</taxon>
        <taxon>Candidatus Sumerlaeota</taxon>
        <taxon>Candidatus Sumerlaeia</taxon>
        <taxon>Candidatus Sumerlaeales</taxon>
        <taxon>Candidatus Sumerlaeaceae</taxon>
        <taxon>Candidatus Sumerlaea</taxon>
    </lineage>
</organism>
<dbReference type="PRINTS" id="PR00598">
    <property type="entry name" value="HTHMARR"/>
</dbReference>
<name>A0A2Z4Y6Q2_SUMC1</name>
<feature type="domain" description="HTH marR-type" evidence="4">
    <location>
        <begin position="25"/>
        <end position="162"/>
    </location>
</feature>
<evidence type="ECO:0000313" key="6">
    <source>
        <dbReference type="Proteomes" id="UP000262583"/>
    </source>
</evidence>
<dbReference type="PANTHER" id="PTHR42756">
    <property type="entry name" value="TRANSCRIPTIONAL REGULATOR, MARR"/>
    <property type="match status" value="1"/>
</dbReference>
<dbReference type="GO" id="GO:0003677">
    <property type="term" value="F:DNA binding"/>
    <property type="evidence" value="ECO:0007669"/>
    <property type="project" value="UniProtKB-KW"/>
</dbReference>
<dbReference type="PROSITE" id="PS50995">
    <property type="entry name" value="HTH_MARR_2"/>
    <property type="match status" value="1"/>
</dbReference>
<dbReference type="Proteomes" id="UP000262583">
    <property type="component" value="Chromosome"/>
</dbReference>
<dbReference type="Gene3D" id="1.10.10.10">
    <property type="entry name" value="Winged helix-like DNA-binding domain superfamily/Winged helix DNA-binding domain"/>
    <property type="match status" value="1"/>
</dbReference>
<sequence length="175" mass="19744">MIGLRKAPELETLKQMADRYPKLDARSLHFALCALVISSDIEAALDRHFAHYGLSHGRFVVLVNLYSAPNHELLPSAIADLVRVSRATMTTLLTGLERAGLIQRHSRPSTDRRTSPVRLTSKGRALLERVLPDHYARLTKMVNHLTRAEQRTLLQLMEKLHQGLSELHGTNKETL</sequence>
<gene>
    <name evidence="5" type="ORF">BRCON_2074</name>
</gene>
<dbReference type="GO" id="GO:0003700">
    <property type="term" value="F:DNA-binding transcription factor activity"/>
    <property type="evidence" value="ECO:0007669"/>
    <property type="project" value="InterPro"/>
</dbReference>